<sequence length="171" mass="18420">MRRDAIERLLPAVFQAAAQADGGRNPMAALLDVMQMLHEPTEGSLAALDNLFAPYRTPDKFMPYLARWVAVEHLGGDSGGIPVARLRDLVHQATTLARWRGTKVGLLLALKLATGVDGFTIEEPRAFHFIIRVPDTAADQLELVKTLVAAEKPAATTCEIIVAPDAEGAPS</sequence>
<organism evidence="1 2">
    <name type="scientific">Rhizocola hellebori</name>
    <dbReference type="NCBI Taxonomy" id="1392758"/>
    <lineage>
        <taxon>Bacteria</taxon>
        <taxon>Bacillati</taxon>
        <taxon>Actinomycetota</taxon>
        <taxon>Actinomycetes</taxon>
        <taxon>Micromonosporales</taxon>
        <taxon>Micromonosporaceae</taxon>
        <taxon>Rhizocola</taxon>
    </lineage>
</organism>
<dbReference type="InterPro" id="IPR006521">
    <property type="entry name" value="Tail_protein_I"/>
</dbReference>
<name>A0A8J3Q2K9_9ACTN</name>
<dbReference type="AlphaFoldDB" id="A0A8J3Q2K9"/>
<accession>A0A8J3Q2K9</accession>
<dbReference type="RefSeq" id="WP_203906157.1">
    <property type="nucleotide sequence ID" value="NZ_BONY01000001.1"/>
</dbReference>
<dbReference type="InterPro" id="IPR011748">
    <property type="entry name" value="Unchr_phage_tail-like"/>
</dbReference>
<dbReference type="Pfam" id="PF09684">
    <property type="entry name" value="Tail_P2_I"/>
    <property type="match status" value="1"/>
</dbReference>
<dbReference type="Proteomes" id="UP000612899">
    <property type="component" value="Unassembled WGS sequence"/>
</dbReference>
<comment type="caution">
    <text evidence="1">The sequence shown here is derived from an EMBL/GenBank/DDBJ whole genome shotgun (WGS) entry which is preliminary data.</text>
</comment>
<gene>
    <name evidence="1" type="ORF">Rhe02_03090</name>
</gene>
<dbReference type="NCBIfam" id="TIGR02242">
    <property type="entry name" value="tail_TIGR02242"/>
    <property type="match status" value="1"/>
</dbReference>
<evidence type="ECO:0000313" key="1">
    <source>
        <dbReference type="EMBL" id="GIH02242.1"/>
    </source>
</evidence>
<keyword evidence="2" id="KW-1185">Reference proteome</keyword>
<evidence type="ECO:0008006" key="3">
    <source>
        <dbReference type="Google" id="ProtNLM"/>
    </source>
</evidence>
<dbReference type="EMBL" id="BONY01000001">
    <property type="protein sequence ID" value="GIH02242.1"/>
    <property type="molecule type" value="Genomic_DNA"/>
</dbReference>
<reference evidence="1" key="1">
    <citation type="submission" date="2021-01" db="EMBL/GenBank/DDBJ databases">
        <title>Whole genome shotgun sequence of Rhizocola hellebori NBRC 109834.</title>
        <authorList>
            <person name="Komaki H."/>
            <person name="Tamura T."/>
        </authorList>
    </citation>
    <scope>NUCLEOTIDE SEQUENCE</scope>
    <source>
        <strain evidence="1">NBRC 109834</strain>
    </source>
</reference>
<proteinExistence type="predicted"/>
<protein>
    <recommendedName>
        <fullName evidence="3">Phage tail protein</fullName>
    </recommendedName>
</protein>
<evidence type="ECO:0000313" key="2">
    <source>
        <dbReference type="Proteomes" id="UP000612899"/>
    </source>
</evidence>